<accession>A0AAN6ZDF5</accession>
<sequence>MAQTIGLKAPGSVFSAYSSMEAAPGDRIGSYPSISIRKLSPRCSREENSRCYPTIPGWAVILC</sequence>
<keyword evidence="2" id="KW-1185">Reference proteome</keyword>
<organism evidence="1 2">
    <name type="scientific">Trichocladium antarcticum</name>
    <dbReference type="NCBI Taxonomy" id="1450529"/>
    <lineage>
        <taxon>Eukaryota</taxon>
        <taxon>Fungi</taxon>
        <taxon>Dikarya</taxon>
        <taxon>Ascomycota</taxon>
        <taxon>Pezizomycotina</taxon>
        <taxon>Sordariomycetes</taxon>
        <taxon>Sordariomycetidae</taxon>
        <taxon>Sordariales</taxon>
        <taxon>Chaetomiaceae</taxon>
        <taxon>Trichocladium</taxon>
    </lineage>
</organism>
<reference evidence="1" key="2">
    <citation type="submission" date="2023-05" db="EMBL/GenBank/DDBJ databases">
        <authorList>
            <consortium name="Lawrence Berkeley National Laboratory"/>
            <person name="Steindorff A."/>
            <person name="Hensen N."/>
            <person name="Bonometti L."/>
            <person name="Westerberg I."/>
            <person name="Brannstrom I.O."/>
            <person name="Guillou S."/>
            <person name="Cros-Aarteil S."/>
            <person name="Calhoun S."/>
            <person name="Haridas S."/>
            <person name="Kuo A."/>
            <person name="Mondo S."/>
            <person name="Pangilinan J."/>
            <person name="Riley R."/>
            <person name="Labutti K."/>
            <person name="Andreopoulos B."/>
            <person name="Lipzen A."/>
            <person name="Chen C."/>
            <person name="Yanf M."/>
            <person name="Daum C."/>
            <person name="Ng V."/>
            <person name="Clum A."/>
            <person name="Ohm R."/>
            <person name="Martin F."/>
            <person name="Silar P."/>
            <person name="Natvig D."/>
            <person name="Lalanne C."/>
            <person name="Gautier V."/>
            <person name="Ament-Velasquez S.L."/>
            <person name="Kruys A."/>
            <person name="Hutchinson M.I."/>
            <person name="Powell A.J."/>
            <person name="Barry K."/>
            <person name="Miller A.N."/>
            <person name="Grigoriev I.V."/>
            <person name="Debuchy R."/>
            <person name="Gladieux P."/>
            <person name="Thoren M.H."/>
            <person name="Johannesson H."/>
        </authorList>
    </citation>
    <scope>NUCLEOTIDE SEQUENCE</scope>
    <source>
        <strain evidence="1">CBS 123565</strain>
    </source>
</reference>
<proteinExistence type="predicted"/>
<reference evidence="1" key="1">
    <citation type="journal article" date="2023" name="Mol. Phylogenet. Evol.">
        <title>Genome-scale phylogeny and comparative genomics of the fungal order Sordariales.</title>
        <authorList>
            <person name="Hensen N."/>
            <person name="Bonometti L."/>
            <person name="Westerberg I."/>
            <person name="Brannstrom I.O."/>
            <person name="Guillou S."/>
            <person name="Cros-Aarteil S."/>
            <person name="Calhoun S."/>
            <person name="Haridas S."/>
            <person name="Kuo A."/>
            <person name="Mondo S."/>
            <person name="Pangilinan J."/>
            <person name="Riley R."/>
            <person name="LaButti K."/>
            <person name="Andreopoulos B."/>
            <person name="Lipzen A."/>
            <person name="Chen C."/>
            <person name="Yan M."/>
            <person name="Daum C."/>
            <person name="Ng V."/>
            <person name="Clum A."/>
            <person name="Steindorff A."/>
            <person name="Ohm R.A."/>
            <person name="Martin F."/>
            <person name="Silar P."/>
            <person name="Natvig D.O."/>
            <person name="Lalanne C."/>
            <person name="Gautier V."/>
            <person name="Ament-Velasquez S.L."/>
            <person name="Kruys A."/>
            <person name="Hutchinson M.I."/>
            <person name="Powell A.J."/>
            <person name="Barry K."/>
            <person name="Miller A.N."/>
            <person name="Grigoriev I.V."/>
            <person name="Debuchy R."/>
            <person name="Gladieux P."/>
            <person name="Hiltunen Thoren M."/>
            <person name="Johannesson H."/>
        </authorList>
    </citation>
    <scope>NUCLEOTIDE SEQUENCE</scope>
    <source>
        <strain evidence="1">CBS 123565</strain>
    </source>
</reference>
<dbReference type="EMBL" id="MU853412">
    <property type="protein sequence ID" value="KAK4133389.1"/>
    <property type="molecule type" value="Genomic_DNA"/>
</dbReference>
<protein>
    <submittedName>
        <fullName evidence="1">Uncharacterized protein</fullName>
    </submittedName>
</protein>
<gene>
    <name evidence="1" type="ORF">BT67DRAFT_49272</name>
</gene>
<comment type="caution">
    <text evidence="1">The sequence shown here is derived from an EMBL/GenBank/DDBJ whole genome shotgun (WGS) entry which is preliminary data.</text>
</comment>
<evidence type="ECO:0000313" key="1">
    <source>
        <dbReference type="EMBL" id="KAK4133389.1"/>
    </source>
</evidence>
<name>A0AAN6ZDF5_9PEZI</name>
<dbReference type="Proteomes" id="UP001304895">
    <property type="component" value="Unassembled WGS sequence"/>
</dbReference>
<dbReference type="AlphaFoldDB" id="A0AAN6ZDF5"/>
<evidence type="ECO:0000313" key="2">
    <source>
        <dbReference type="Proteomes" id="UP001304895"/>
    </source>
</evidence>